<protein>
    <recommendedName>
        <fullName evidence="1">Heterokaryon incompatibility domain-containing protein</fullName>
    </recommendedName>
</protein>
<dbReference type="Proteomes" id="UP000799324">
    <property type="component" value="Unassembled WGS sequence"/>
</dbReference>
<evidence type="ECO:0000313" key="3">
    <source>
        <dbReference type="Proteomes" id="UP000799324"/>
    </source>
</evidence>
<dbReference type="EMBL" id="MU004324">
    <property type="protein sequence ID" value="KAF2657566.1"/>
    <property type="molecule type" value="Genomic_DNA"/>
</dbReference>
<dbReference type="PANTHER" id="PTHR24148:SF64">
    <property type="entry name" value="HETEROKARYON INCOMPATIBILITY DOMAIN-CONTAINING PROTEIN"/>
    <property type="match status" value="1"/>
</dbReference>
<sequence length="89" mass="10553">DLVTKYEALSYTWGTENSDKYIISDGFHMPVTENLYDALQMIRRTREESFYIWVDSICINQADKIEKAHQVWNMLTIYEKAEKVVVWLG</sequence>
<organism evidence="2 3">
    <name type="scientific">Lophiostoma macrostomum CBS 122681</name>
    <dbReference type="NCBI Taxonomy" id="1314788"/>
    <lineage>
        <taxon>Eukaryota</taxon>
        <taxon>Fungi</taxon>
        <taxon>Dikarya</taxon>
        <taxon>Ascomycota</taxon>
        <taxon>Pezizomycotina</taxon>
        <taxon>Dothideomycetes</taxon>
        <taxon>Pleosporomycetidae</taxon>
        <taxon>Pleosporales</taxon>
        <taxon>Lophiostomataceae</taxon>
        <taxon>Lophiostoma</taxon>
    </lineage>
</organism>
<dbReference type="OrthoDB" id="2157530at2759"/>
<feature type="non-terminal residue" evidence="2">
    <location>
        <position position="1"/>
    </location>
</feature>
<evidence type="ECO:0000313" key="2">
    <source>
        <dbReference type="EMBL" id="KAF2657566.1"/>
    </source>
</evidence>
<dbReference type="PANTHER" id="PTHR24148">
    <property type="entry name" value="ANKYRIN REPEAT DOMAIN-CONTAINING PROTEIN 39 HOMOLOG-RELATED"/>
    <property type="match status" value="1"/>
</dbReference>
<feature type="non-terminal residue" evidence="2">
    <location>
        <position position="89"/>
    </location>
</feature>
<name>A0A6A6TDM4_9PLEO</name>
<dbReference type="Pfam" id="PF06985">
    <property type="entry name" value="HET"/>
    <property type="match status" value="1"/>
</dbReference>
<evidence type="ECO:0000259" key="1">
    <source>
        <dbReference type="Pfam" id="PF06985"/>
    </source>
</evidence>
<dbReference type="InterPro" id="IPR052895">
    <property type="entry name" value="HetReg/Transcr_Mod"/>
</dbReference>
<gene>
    <name evidence="2" type="ORF">K491DRAFT_548880</name>
</gene>
<accession>A0A6A6TDM4</accession>
<dbReference type="AlphaFoldDB" id="A0A6A6TDM4"/>
<proteinExistence type="predicted"/>
<dbReference type="InterPro" id="IPR010730">
    <property type="entry name" value="HET"/>
</dbReference>
<reference evidence="2" key="1">
    <citation type="journal article" date="2020" name="Stud. Mycol.">
        <title>101 Dothideomycetes genomes: a test case for predicting lifestyles and emergence of pathogens.</title>
        <authorList>
            <person name="Haridas S."/>
            <person name="Albert R."/>
            <person name="Binder M."/>
            <person name="Bloem J."/>
            <person name="Labutti K."/>
            <person name="Salamov A."/>
            <person name="Andreopoulos B."/>
            <person name="Baker S."/>
            <person name="Barry K."/>
            <person name="Bills G."/>
            <person name="Bluhm B."/>
            <person name="Cannon C."/>
            <person name="Castanera R."/>
            <person name="Culley D."/>
            <person name="Daum C."/>
            <person name="Ezra D."/>
            <person name="Gonzalez J."/>
            <person name="Henrissat B."/>
            <person name="Kuo A."/>
            <person name="Liang C."/>
            <person name="Lipzen A."/>
            <person name="Lutzoni F."/>
            <person name="Magnuson J."/>
            <person name="Mondo S."/>
            <person name="Nolan M."/>
            <person name="Ohm R."/>
            <person name="Pangilinan J."/>
            <person name="Park H.-J."/>
            <person name="Ramirez L."/>
            <person name="Alfaro M."/>
            <person name="Sun H."/>
            <person name="Tritt A."/>
            <person name="Yoshinaga Y."/>
            <person name="Zwiers L.-H."/>
            <person name="Turgeon B."/>
            <person name="Goodwin S."/>
            <person name="Spatafora J."/>
            <person name="Crous P."/>
            <person name="Grigoriev I."/>
        </authorList>
    </citation>
    <scope>NUCLEOTIDE SEQUENCE</scope>
    <source>
        <strain evidence="2">CBS 122681</strain>
    </source>
</reference>
<feature type="domain" description="Heterokaryon incompatibility" evidence="1">
    <location>
        <begin position="6"/>
        <end position="89"/>
    </location>
</feature>
<keyword evidence="3" id="KW-1185">Reference proteome</keyword>